<gene>
    <name evidence="1" type="ORF">LIPSTDRAFT_70383</name>
</gene>
<dbReference type="EMBL" id="KV454293">
    <property type="protein sequence ID" value="ODQ73419.1"/>
    <property type="molecule type" value="Genomic_DNA"/>
</dbReference>
<dbReference type="OrthoDB" id="40579at2759"/>
<name>A0A1E3Q6U1_LIPST</name>
<dbReference type="SUPFAM" id="SSF56784">
    <property type="entry name" value="HAD-like"/>
    <property type="match status" value="1"/>
</dbReference>
<proteinExistence type="predicted"/>
<dbReference type="AlphaFoldDB" id="A0A1E3Q6U1"/>
<dbReference type="Proteomes" id="UP000094385">
    <property type="component" value="Unassembled WGS sequence"/>
</dbReference>
<organism evidence="1 2">
    <name type="scientific">Lipomyces starkeyi NRRL Y-11557</name>
    <dbReference type="NCBI Taxonomy" id="675824"/>
    <lineage>
        <taxon>Eukaryota</taxon>
        <taxon>Fungi</taxon>
        <taxon>Dikarya</taxon>
        <taxon>Ascomycota</taxon>
        <taxon>Saccharomycotina</taxon>
        <taxon>Lipomycetes</taxon>
        <taxon>Lipomycetales</taxon>
        <taxon>Lipomycetaceae</taxon>
        <taxon>Lipomyces</taxon>
    </lineage>
</organism>
<accession>A0A1E3Q6U1</accession>
<protein>
    <recommendedName>
        <fullName evidence="3">Haloacid dehalogenase, type II</fullName>
    </recommendedName>
</protein>
<sequence length="54" mass="6048">MVAAHMHDLQAAKKCGLHTTYVARHGEDTGRKATPDEVDYFVSDEVDLYNQLAK</sequence>
<reference evidence="1 2" key="1">
    <citation type="journal article" date="2016" name="Proc. Natl. Acad. Sci. U.S.A.">
        <title>Comparative genomics of biotechnologically important yeasts.</title>
        <authorList>
            <person name="Riley R."/>
            <person name="Haridas S."/>
            <person name="Wolfe K.H."/>
            <person name="Lopes M.R."/>
            <person name="Hittinger C.T."/>
            <person name="Goeker M."/>
            <person name="Salamov A.A."/>
            <person name="Wisecaver J.H."/>
            <person name="Long T.M."/>
            <person name="Calvey C.H."/>
            <person name="Aerts A.L."/>
            <person name="Barry K.W."/>
            <person name="Choi C."/>
            <person name="Clum A."/>
            <person name="Coughlan A.Y."/>
            <person name="Deshpande S."/>
            <person name="Douglass A.P."/>
            <person name="Hanson S.J."/>
            <person name="Klenk H.-P."/>
            <person name="LaButti K.M."/>
            <person name="Lapidus A."/>
            <person name="Lindquist E.A."/>
            <person name="Lipzen A.M."/>
            <person name="Meier-Kolthoff J.P."/>
            <person name="Ohm R.A."/>
            <person name="Otillar R.P."/>
            <person name="Pangilinan J.L."/>
            <person name="Peng Y."/>
            <person name="Rokas A."/>
            <person name="Rosa C.A."/>
            <person name="Scheuner C."/>
            <person name="Sibirny A.A."/>
            <person name="Slot J.C."/>
            <person name="Stielow J.B."/>
            <person name="Sun H."/>
            <person name="Kurtzman C.P."/>
            <person name="Blackwell M."/>
            <person name="Grigoriev I.V."/>
            <person name="Jeffries T.W."/>
        </authorList>
    </citation>
    <scope>NUCLEOTIDE SEQUENCE [LARGE SCALE GENOMIC DNA]</scope>
    <source>
        <strain evidence="1 2">NRRL Y-11557</strain>
    </source>
</reference>
<evidence type="ECO:0000313" key="2">
    <source>
        <dbReference type="Proteomes" id="UP000094385"/>
    </source>
</evidence>
<dbReference type="InterPro" id="IPR023214">
    <property type="entry name" value="HAD_sf"/>
</dbReference>
<dbReference type="InterPro" id="IPR036412">
    <property type="entry name" value="HAD-like_sf"/>
</dbReference>
<keyword evidence="2" id="KW-1185">Reference proteome</keyword>
<evidence type="ECO:0000313" key="1">
    <source>
        <dbReference type="EMBL" id="ODQ73419.1"/>
    </source>
</evidence>
<evidence type="ECO:0008006" key="3">
    <source>
        <dbReference type="Google" id="ProtNLM"/>
    </source>
</evidence>
<dbReference type="Gene3D" id="3.40.50.1000">
    <property type="entry name" value="HAD superfamily/HAD-like"/>
    <property type="match status" value="1"/>
</dbReference>